<organism evidence="2">
    <name type="scientific">mine drainage metagenome</name>
    <dbReference type="NCBI Taxonomy" id="410659"/>
    <lineage>
        <taxon>unclassified sequences</taxon>
        <taxon>metagenomes</taxon>
        <taxon>ecological metagenomes</taxon>
    </lineage>
</organism>
<gene>
    <name evidence="2" type="ORF">GALL_486840</name>
</gene>
<evidence type="ECO:0000256" key="1">
    <source>
        <dbReference type="SAM" id="MobiDB-lite"/>
    </source>
</evidence>
<comment type="caution">
    <text evidence="2">The sequence shown here is derived from an EMBL/GenBank/DDBJ whole genome shotgun (WGS) entry which is preliminary data.</text>
</comment>
<reference evidence="2" key="1">
    <citation type="submission" date="2016-10" db="EMBL/GenBank/DDBJ databases">
        <title>Sequence of Gallionella enrichment culture.</title>
        <authorList>
            <person name="Poehlein A."/>
            <person name="Muehling M."/>
            <person name="Daniel R."/>
        </authorList>
    </citation>
    <scope>NUCLEOTIDE SEQUENCE</scope>
</reference>
<accession>A0A1J5PFZ9</accession>
<proteinExistence type="predicted"/>
<name>A0A1J5PFZ9_9ZZZZ</name>
<protein>
    <submittedName>
        <fullName evidence="2">Uncharacterized protein</fullName>
    </submittedName>
</protein>
<evidence type="ECO:0000313" key="2">
    <source>
        <dbReference type="EMBL" id="OIQ69712.1"/>
    </source>
</evidence>
<dbReference type="AlphaFoldDB" id="A0A1J5PFZ9"/>
<dbReference type="EMBL" id="MLJW01004574">
    <property type="protein sequence ID" value="OIQ69712.1"/>
    <property type="molecule type" value="Genomic_DNA"/>
</dbReference>
<feature type="region of interest" description="Disordered" evidence="1">
    <location>
        <begin position="141"/>
        <end position="162"/>
    </location>
</feature>
<sequence>MRLNAYSEARNSSLMMRSASAWFSASKPWSRVLVLAAAINSNARSGAGTCAPAYFLSAAAFPDLIARSQFSAGSVWSLRAIVVFPLKTCATKATECSRKSAGEKAASAIPKPRASLPDSILLLFNALAMITCTAASGPIRRGSRYAPPQPGTSPKKTSGRATVALDAMVR</sequence>